<dbReference type="EMBL" id="JACMYC010000005">
    <property type="protein sequence ID" value="MBC2960661.1"/>
    <property type="molecule type" value="Genomic_DNA"/>
</dbReference>
<dbReference type="EC" id="5.1.1.23" evidence="1"/>
<comment type="similarity">
    <text evidence="1">Belongs to the MurL family.</text>
</comment>
<keyword evidence="1" id="KW-0131">Cell cycle</keyword>
<comment type="function">
    <text evidence="1">Cell wall formation. Catalyzes epimerization of the terminal L-glutamate in UDP-N-acetyl-alpha-D-muramoyl-L-alanyl-L-glutamate.</text>
</comment>
<dbReference type="Pfam" id="PF26298">
    <property type="entry name" value="MurL_epimerase_C"/>
    <property type="match status" value="1"/>
</dbReference>
<reference evidence="5 6" key="1">
    <citation type="submission" date="2020-08" db="EMBL/GenBank/DDBJ databases">
        <title>novel species in genus Nocardioides.</title>
        <authorList>
            <person name="Zhang G."/>
        </authorList>
    </citation>
    <scope>NUCLEOTIDE SEQUENCE [LARGE SCALE GENOMIC DNA]</scope>
    <source>
        <strain evidence="5 6">SC8A-24</strain>
    </source>
</reference>
<dbReference type="Pfam" id="PF26299">
    <property type="entry name" value="MurL_N"/>
    <property type="match status" value="1"/>
</dbReference>
<sequence>MVDEVEALVCEAPVLEGRTISLRYAAVAGDEVRHAFTEVVELPAPLDHVAEAVREPVLRLLSLAASLSYAKAFAPAPISVPGGLTVRERTFLTEVARNGLGELAYVNDLPAVLDLEVLGPELPDPELPDPELAGPDPVDASAPAPAAEPQRLLVAVGGGKDSIVSIEALRGAGHEIGLFSVGSYAPIEATAEVAGVPLSTVRRRLDPHLFELNAAGAPNGHVPVTAVNSLLALLTALALGHDTVVFSNEASSSFGNVAWHGRTINHQWSKGLDFERLLRESLPAGAPTYVSLLRPLTELRIARRFADHTAYHRVFTSCNRAFKLAEGDRTSWCGDCPKCRFVFLCLAPFLSRAALLDVFGGRDVLADEAQLTGFLELLGVDGLLKPFECVGEPDECRVALALLREHTDWRDHPFLAHPEVAAITATPAEREAVFAFREGEHLLPPALEPVARAV</sequence>
<dbReference type="InterPro" id="IPR043689">
    <property type="entry name" value="MurL"/>
</dbReference>
<comment type="catalytic activity">
    <reaction evidence="1">
        <text>UDP-N-acetyl-alpha-D-muramoyl-L-alanyl-L-glutamate + ATP + H2O = UDP-N-acetyl-alpha-D-muramoyl-L-alanyl-D-glutamate + AMP + diphosphate + H(+)</text>
        <dbReference type="Rhea" id="RHEA:58812"/>
        <dbReference type="ChEBI" id="CHEBI:15377"/>
        <dbReference type="ChEBI" id="CHEBI:15378"/>
        <dbReference type="ChEBI" id="CHEBI:30616"/>
        <dbReference type="ChEBI" id="CHEBI:33019"/>
        <dbReference type="ChEBI" id="CHEBI:83900"/>
        <dbReference type="ChEBI" id="CHEBI:142725"/>
        <dbReference type="ChEBI" id="CHEBI:456215"/>
        <dbReference type="EC" id="5.1.1.23"/>
    </reaction>
</comment>
<dbReference type="RefSeq" id="WP_186345937.1">
    <property type="nucleotide sequence ID" value="NZ_BMMR01000007.1"/>
</dbReference>
<evidence type="ECO:0000259" key="4">
    <source>
        <dbReference type="Pfam" id="PF26299"/>
    </source>
</evidence>
<feature type="domain" description="MurL C-terminal" evidence="3">
    <location>
        <begin position="314"/>
        <end position="424"/>
    </location>
</feature>
<proteinExistence type="inferred from homology"/>
<keyword evidence="1" id="KW-0573">Peptidoglycan synthesis</keyword>
<keyword evidence="6" id="KW-1185">Reference proteome</keyword>
<accession>A0ABR6U8B3</accession>
<feature type="domain" description="MurL N-terminal" evidence="4">
    <location>
        <begin position="19"/>
        <end position="284"/>
    </location>
</feature>
<keyword evidence="1" id="KW-0133">Cell shape</keyword>
<dbReference type="InterPro" id="IPR058740">
    <property type="entry name" value="MurL_N"/>
</dbReference>
<keyword evidence="1" id="KW-0961">Cell wall biogenesis/degradation</keyword>
<evidence type="ECO:0000259" key="3">
    <source>
        <dbReference type="Pfam" id="PF26298"/>
    </source>
</evidence>
<feature type="region of interest" description="Disordered" evidence="2">
    <location>
        <begin position="123"/>
        <end position="144"/>
    </location>
</feature>
<evidence type="ECO:0000256" key="2">
    <source>
        <dbReference type="SAM" id="MobiDB-lite"/>
    </source>
</evidence>
<name>A0ABR6U8B3_9ACTN</name>
<dbReference type="InterPro" id="IPR058741">
    <property type="entry name" value="MurL_C"/>
</dbReference>
<evidence type="ECO:0000313" key="6">
    <source>
        <dbReference type="Proteomes" id="UP000604001"/>
    </source>
</evidence>
<organism evidence="5 6">
    <name type="scientific">Nocardioides deserti</name>
    <dbReference type="NCBI Taxonomy" id="1588644"/>
    <lineage>
        <taxon>Bacteria</taxon>
        <taxon>Bacillati</taxon>
        <taxon>Actinomycetota</taxon>
        <taxon>Actinomycetes</taxon>
        <taxon>Propionibacteriales</taxon>
        <taxon>Nocardioidaceae</taxon>
        <taxon>Nocardioides</taxon>
    </lineage>
</organism>
<evidence type="ECO:0000313" key="5">
    <source>
        <dbReference type="EMBL" id="MBC2960661.1"/>
    </source>
</evidence>
<comment type="caution">
    <text evidence="5">The sequence shown here is derived from an EMBL/GenBank/DDBJ whole genome shotgun (WGS) entry which is preliminary data.</text>
</comment>
<feature type="compositionally biased region" description="Low complexity" evidence="2">
    <location>
        <begin position="130"/>
        <end position="144"/>
    </location>
</feature>
<dbReference type="HAMAP" id="MF_02209">
    <property type="entry name" value="MurL"/>
    <property type="match status" value="1"/>
</dbReference>
<evidence type="ECO:0000256" key="1">
    <source>
        <dbReference type="HAMAP-Rule" id="MF_02209"/>
    </source>
</evidence>
<keyword evidence="1" id="KW-0132">Cell division</keyword>
<protein>
    <recommendedName>
        <fullName evidence="1">UDP-N-acetyl-alpha-D-muramoyl-L-alanyl-L-glutamate epimerase</fullName>
        <ecNumber evidence="1">5.1.1.23</ecNumber>
    </recommendedName>
    <alternativeName>
        <fullName evidence="1">UDP-MurNAc-L-Ala-L-Glu epimerase</fullName>
    </alternativeName>
</protein>
<dbReference type="Proteomes" id="UP000604001">
    <property type="component" value="Unassembled WGS sequence"/>
</dbReference>
<gene>
    <name evidence="1" type="primary">murL</name>
    <name evidence="5" type="ORF">H7344_10190</name>
</gene>
<keyword evidence="1" id="KW-0413">Isomerase</keyword>
<comment type="pathway">
    <text evidence="1">Cell wall biogenesis; peptidoglycan biosynthesis.</text>
</comment>